<organism evidence="1 2">
    <name type="scientific">Candidatus Nomurabacteria bacterium RIFCSPLOWO2_01_FULL_40_18</name>
    <dbReference type="NCBI Taxonomy" id="1801773"/>
    <lineage>
        <taxon>Bacteria</taxon>
        <taxon>Candidatus Nomuraibacteriota</taxon>
    </lineage>
</organism>
<dbReference type="AlphaFoldDB" id="A0A1F6XH94"/>
<gene>
    <name evidence="1" type="ORF">A3A03_00455</name>
</gene>
<evidence type="ECO:0000313" key="2">
    <source>
        <dbReference type="Proteomes" id="UP000176629"/>
    </source>
</evidence>
<name>A0A1F6XH94_9BACT</name>
<dbReference type="STRING" id="1801773.A3A03_00455"/>
<protein>
    <submittedName>
        <fullName evidence="1">Uncharacterized protein</fullName>
    </submittedName>
</protein>
<dbReference type="EMBL" id="MFUX01000043">
    <property type="protein sequence ID" value="OGI93584.1"/>
    <property type="molecule type" value="Genomic_DNA"/>
</dbReference>
<accession>A0A1F6XH94</accession>
<proteinExistence type="predicted"/>
<sequence length="65" mass="7306">MNTPTVQKIQELFGDVLQRSGVKATDLDAMLDSEASANKLMKELLDCVRKNIEGFKYVMNLCNRA</sequence>
<evidence type="ECO:0000313" key="1">
    <source>
        <dbReference type="EMBL" id="OGI93584.1"/>
    </source>
</evidence>
<comment type="caution">
    <text evidence="1">The sequence shown here is derived from an EMBL/GenBank/DDBJ whole genome shotgun (WGS) entry which is preliminary data.</text>
</comment>
<reference evidence="1 2" key="1">
    <citation type="journal article" date="2016" name="Nat. Commun.">
        <title>Thousands of microbial genomes shed light on interconnected biogeochemical processes in an aquifer system.</title>
        <authorList>
            <person name="Anantharaman K."/>
            <person name="Brown C.T."/>
            <person name="Hug L.A."/>
            <person name="Sharon I."/>
            <person name="Castelle C.J."/>
            <person name="Probst A.J."/>
            <person name="Thomas B.C."/>
            <person name="Singh A."/>
            <person name="Wilkins M.J."/>
            <person name="Karaoz U."/>
            <person name="Brodie E.L."/>
            <person name="Williams K.H."/>
            <person name="Hubbard S.S."/>
            <person name="Banfield J.F."/>
        </authorList>
    </citation>
    <scope>NUCLEOTIDE SEQUENCE [LARGE SCALE GENOMIC DNA]</scope>
</reference>
<dbReference type="Proteomes" id="UP000176629">
    <property type="component" value="Unassembled WGS sequence"/>
</dbReference>